<feature type="region of interest" description="Disordered" evidence="3">
    <location>
        <begin position="284"/>
        <end position="337"/>
    </location>
</feature>
<sequence>VVVMEREQEQIRRGERAAQSVAQERQRAMQYAEAEKMALTHILHQQDAALKVIQKDLQEEQTGRGFVATQLARRNDEVRALRARVRLLEHILHKGDQLYTNRLQDINTLTNEVNTLRDERQVLSRHVKLVESLKVELVRLQRELIASQNKRAILEEEVIRREKTHRWTTLKASDPSTHDLLRKNQLLQKRLVAATQRVAASDGEVAHKERELEELRRVVERSAGQQHPDAAAARAHLIHQLRAKDDQIKSVTAALNTAVLAQEEGEQERRHLREQLAATRRKLNTLQRRQHRRSAGVGQQESGVDESSGRQAGGEGIGQQVGETSGRQGNAEGSQDQ</sequence>
<dbReference type="InterPro" id="IPR049270">
    <property type="entry name" value="CFAP58_CC"/>
</dbReference>
<keyword evidence="1 2" id="KW-0175">Coiled coil</keyword>
<feature type="compositionally biased region" description="Basic residues" evidence="3">
    <location>
        <begin position="284"/>
        <end position="294"/>
    </location>
</feature>
<dbReference type="AlphaFoldDB" id="A0AAW0XHG7"/>
<feature type="domain" description="Cilia- and flagella-associated protein 58 central coiled coil" evidence="4">
    <location>
        <begin position="4"/>
        <end position="125"/>
    </location>
</feature>
<evidence type="ECO:0000259" key="4">
    <source>
        <dbReference type="Pfam" id="PF21771"/>
    </source>
</evidence>
<evidence type="ECO:0000313" key="5">
    <source>
        <dbReference type="EMBL" id="KAK8737489.1"/>
    </source>
</evidence>
<reference evidence="5 6" key="1">
    <citation type="journal article" date="2024" name="BMC Genomics">
        <title>Genome assembly of redclaw crayfish (Cherax quadricarinatus) provides insights into its immune adaptation and hypoxia tolerance.</title>
        <authorList>
            <person name="Liu Z."/>
            <person name="Zheng J."/>
            <person name="Li H."/>
            <person name="Fang K."/>
            <person name="Wang S."/>
            <person name="He J."/>
            <person name="Zhou D."/>
            <person name="Weng S."/>
            <person name="Chi M."/>
            <person name="Gu Z."/>
            <person name="He J."/>
            <person name="Li F."/>
            <person name="Wang M."/>
        </authorList>
    </citation>
    <scope>NUCLEOTIDE SEQUENCE [LARGE SCALE GENOMIC DNA]</scope>
    <source>
        <strain evidence="5">ZL_2023a</strain>
    </source>
</reference>
<feature type="coiled-coil region" evidence="2">
    <location>
        <begin position="106"/>
        <end position="157"/>
    </location>
</feature>
<evidence type="ECO:0000256" key="2">
    <source>
        <dbReference type="SAM" id="Coils"/>
    </source>
</evidence>
<keyword evidence="6" id="KW-1185">Reference proteome</keyword>
<feature type="coiled-coil region" evidence="2">
    <location>
        <begin position="198"/>
        <end position="225"/>
    </location>
</feature>
<feature type="compositionally biased region" description="Polar residues" evidence="3">
    <location>
        <begin position="321"/>
        <end position="337"/>
    </location>
</feature>
<dbReference type="PANTHER" id="PTHR32083">
    <property type="entry name" value="CILIA AND FLAGELLA-ASSOCIATED PROTEIN 58-RELATED"/>
    <property type="match status" value="1"/>
</dbReference>
<organism evidence="5 6">
    <name type="scientific">Cherax quadricarinatus</name>
    <name type="common">Australian red claw crayfish</name>
    <dbReference type="NCBI Taxonomy" id="27406"/>
    <lineage>
        <taxon>Eukaryota</taxon>
        <taxon>Metazoa</taxon>
        <taxon>Ecdysozoa</taxon>
        <taxon>Arthropoda</taxon>
        <taxon>Crustacea</taxon>
        <taxon>Multicrustacea</taxon>
        <taxon>Malacostraca</taxon>
        <taxon>Eumalacostraca</taxon>
        <taxon>Eucarida</taxon>
        <taxon>Decapoda</taxon>
        <taxon>Pleocyemata</taxon>
        <taxon>Astacidea</taxon>
        <taxon>Parastacoidea</taxon>
        <taxon>Parastacidae</taxon>
        <taxon>Cherax</taxon>
    </lineage>
</organism>
<name>A0AAW0XHG7_CHEQU</name>
<protein>
    <recommendedName>
        <fullName evidence="4">Cilia- and flagella-associated protein 58 central coiled coil domain-containing protein</fullName>
    </recommendedName>
</protein>
<gene>
    <name evidence="5" type="ORF">OTU49_004521</name>
</gene>
<dbReference type="PANTHER" id="PTHR32083:SF0">
    <property type="entry name" value="CILIA AND FLAGELLA-ASSOCIATED PROTEIN 58"/>
    <property type="match status" value="1"/>
</dbReference>
<evidence type="ECO:0000256" key="3">
    <source>
        <dbReference type="SAM" id="MobiDB-lite"/>
    </source>
</evidence>
<proteinExistence type="predicted"/>
<dbReference type="Proteomes" id="UP001445076">
    <property type="component" value="Unassembled WGS sequence"/>
</dbReference>
<accession>A0AAW0XHG7</accession>
<dbReference type="Pfam" id="PF21771">
    <property type="entry name" value="CFAP58_CC"/>
    <property type="match status" value="1"/>
</dbReference>
<dbReference type="GO" id="GO:0005856">
    <property type="term" value="C:cytoskeleton"/>
    <property type="evidence" value="ECO:0007669"/>
    <property type="project" value="TreeGrafter"/>
</dbReference>
<comment type="caution">
    <text evidence="5">The sequence shown here is derived from an EMBL/GenBank/DDBJ whole genome shotgun (WGS) entry which is preliminary data.</text>
</comment>
<feature type="non-terminal residue" evidence="5">
    <location>
        <position position="1"/>
    </location>
</feature>
<dbReference type="EMBL" id="JARKIK010000042">
    <property type="protein sequence ID" value="KAK8737489.1"/>
    <property type="molecule type" value="Genomic_DNA"/>
</dbReference>
<evidence type="ECO:0000313" key="6">
    <source>
        <dbReference type="Proteomes" id="UP001445076"/>
    </source>
</evidence>
<evidence type="ECO:0000256" key="1">
    <source>
        <dbReference type="ARBA" id="ARBA00023054"/>
    </source>
</evidence>